<evidence type="ECO:0000313" key="16">
    <source>
        <dbReference type="Proteomes" id="UP000835052"/>
    </source>
</evidence>
<dbReference type="InterPro" id="IPR001650">
    <property type="entry name" value="Helicase_C-like"/>
</dbReference>
<dbReference type="EMBL" id="CAJGYM010000084">
    <property type="protein sequence ID" value="CAD6197049.1"/>
    <property type="molecule type" value="Genomic_DNA"/>
</dbReference>
<accession>A0A8S1HVE1</accession>
<dbReference type="PANTHER" id="PTHR14074:SF16">
    <property type="entry name" value="ANTIVIRAL INNATE IMMUNE RESPONSE RECEPTOR RIG-I"/>
    <property type="match status" value="1"/>
</dbReference>
<dbReference type="SMART" id="SM00490">
    <property type="entry name" value="HELICc"/>
    <property type="match status" value="1"/>
</dbReference>
<keyword evidence="16" id="KW-1185">Reference proteome</keyword>
<dbReference type="PANTHER" id="PTHR14074">
    <property type="entry name" value="HELICASE WITH DEATH DOMAIN-RELATED"/>
    <property type="match status" value="1"/>
</dbReference>
<dbReference type="Gene3D" id="3.40.50.300">
    <property type="entry name" value="P-loop containing nucleotide triphosphate hydrolases"/>
    <property type="match status" value="2"/>
</dbReference>
<evidence type="ECO:0000256" key="3">
    <source>
        <dbReference type="ARBA" id="ARBA00022588"/>
    </source>
</evidence>
<comment type="catalytic activity">
    <reaction evidence="10">
        <text>ATP + H2O = ADP + phosphate + H(+)</text>
        <dbReference type="Rhea" id="RHEA:13065"/>
        <dbReference type="ChEBI" id="CHEBI:15377"/>
        <dbReference type="ChEBI" id="CHEBI:15378"/>
        <dbReference type="ChEBI" id="CHEBI:30616"/>
        <dbReference type="ChEBI" id="CHEBI:43474"/>
        <dbReference type="ChEBI" id="CHEBI:456216"/>
        <dbReference type="EC" id="3.6.4.13"/>
    </reaction>
    <physiologicalReaction direction="left-to-right" evidence="10">
        <dbReference type="Rhea" id="RHEA:13066"/>
    </physiologicalReaction>
</comment>
<reference evidence="15" key="1">
    <citation type="submission" date="2020-10" db="EMBL/GenBank/DDBJ databases">
        <authorList>
            <person name="Kikuchi T."/>
        </authorList>
    </citation>
    <scope>NUCLEOTIDE SEQUENCE</scope>
    <source>
        <strain evidence="15">NKZ352</strain>
    </source>
</reference>
<dbReference type="SUPFAM" id="SSF103473">
    <property type="entry name" value="MFS general substrate transporter"/>
    <property type="match status" value="1"/>
</dbReference>
<dbReference type="PROSITE" id="PS51194">
    <property type="entry name" value="HELICASE_CTER"/>
    <property type="match status" value="1"/>
</dbReference>
<dbReference type="Pfam" id="PF00271">
    <property type="entry name" value="Helicase_C"/>
    <property type="match status" value="1"/>
</dbReference>
<comment type="subcellular location">
    <subcellularLocation>
        <location evidence="1">Membrane</location>
    </subcellularLocation>
</comment>
<keyword evidence="3" id="KW-0399">Innate immunity</keyword>
<evidence type="ECO:0000313" key="15">
    <source>
        <dbReference type="EMBL" id="CAD6197049.1"/>
    </source>
</evidence>
<dbReference type="Pfam" id="PF11648">
    <property type="entry name" value="RIG-I_C-RD"/>
    <property type="match status" value="1"/>
</dbReference>
<evidence type="ECO:0000256" key="11">
    <source>
        <dbReference type="SAM" id="Phobius"/>
    </source>
</evidence>
<dbReference type="SMART" id="SM00487">
    <property type="entry name" value="DEXDc"/>
    <property type="match status" value="1"/>
</dbReference>
<evidence type="ECO:0000256" key="1">
    <source>
        <dbReference type="ARBA" id="ARBA00004370"/>
    </source>
</evidence>
<comment type="caution">
    <text evidence="15">The sequence shown here is derived from an EMBL/GenBank/DDBJ whole genome shotgun (WGS) entry which is preliminary data.</text>
</comment>
<evidence type="ECO:0000256" key="9">
    <source>
        <dbReference type="ARBA" id="ARBA00023136"/>
    </source>
</evidence>
<dbReference type="Gene3D" id="1.20.1250.20">
    <property type="entry name" value="MFS general substrate transporter like domains"/>
    <property type="match status" value="1"/>
</dbReference>
<dbReference type="GO" id="GO:0005524">
    <property type="term" value="F:ATP binding"/>
    <property type="evidence" value="ECO:0007669"/>
    <property type="project" value="UniProtKB-KW"/>
</dbReference>
<dbReference type="InterPro" id="IPR011545">
    <property type="entry name" value="DEAD/DEAH_box_helicase_dom"/>
</dbReference>
<dbReference type="InterPro" id="IPR038557">
    <property type="entry name" value="RLR_C_sf"/>
</dbReference>
<evidence type="ECO:0000256" key="6">
    <source>
        <dbReference type="ARBA" id="ARBA00022840"/>
    </source>
</evidence>
<feature type="transmembrane region" description="Helical" evidence="11">
    <location>
        <begin position="1454"/>
        <end position="1473"/>
    </location>
</feature>
<feature type="domain" description="Helicase ATP-binding" evidence="12">
    <location>
        <begin position="327"/>
        <end position="505"/>
    </location>
</feature>
<sequence>MRKCFSDKWEEGPLQLFQELGGNVKFVEIDYSDVNDRVEAEKRREIAKQRYFKNQVKDLQRRCVEIFFRKVFYCEDGIQRADYLIFANNSQLFAAVHLIDLPKDYPPRDEFLKRFYYPPGDPKFPEDPCGYQLLDQVAAGVRGGPIVAAYLETDRREELQALNDILKLQSFEIKNPFLAKYIDTERVESLSNSAQMYPHIKMNKASSLSLLANLPMLPAHKCAYFRNDRWYYNLIYAMSRDPYNRAVLMVLHENWEADLESRQTAELAERRLQKQGNNANLPVEDAIDLSNEVTELRPQRESVVDNLPDADGERAELQLRSYQEELVQPALRGENTIVVAPTGAGKTEVAIYAAKNHIDRRSEQKLASRVVMIVPKIVLVLQQKERFQKYCKGKYLVDGFHGSESERGSERTRGVLDAHIVVMTPQILLNMLRNARAKERLYIADISMLIIDEVHKTTGSHAYAEVLEMIDVYKGPKPQILGMTASLAATSLTDQSVMLSQIYKLMAKLNAEKLSTVQDPMNLSILEEHVPKPDDEVIKCTADYDSHFHNAVDRLIIETQAKLLEECKRLSKVHREFSFQSRRFDKFNWKANKVNPFMLNIWLMTVQQNLNKLHSTEKLKASVMCNYLKAYLNTRDILEVMPSEVAFSFLTSQVDELHKYDMPDLHDAFMKNKKSYALMIQQKGGDPEIVRRLKTELETQFAKDPNSRAIIFVEQRATAVRVCDFLNHSNILRGPNEGDPFGFVLGTSNTQGNLAKQSPAEQAAVLHSFNSGKLKAIVATSVVEEGLDVTACNLIIKYNCSGNAISLIQRRGRARAYGSRSVLLAVTGNVHEKENDALIAERLMNLCVSTIQKNGPKHLAQKVQAEQLNLRREREQRELEAKEKMAMNKDKMYKVLCGECNFFLTESHCIKKIYSNYVVVDEDIWSKIRIEAGVEPIKKTKWIDDDTIPLCNINCGKCSKNLGRVYKHAGVYMPQLTVGSIAFGDRNARSGDSLIPKTKWSDVEDSLFYVANATDSHFVTMLPTLSKYNPEMKTKLDLIVQARIEDLARTSKAQNDQAKRTAEKELAKKTTWKTVDQEVEQKVNRMDDKMKKMNEESTEAWIEKDPIGNYDYDDYEDIDFQLDFSFSGIIDQLVDISAQILLSASKHHDFDSVLSEVGDFGPYQIVFFFVICLPASLPSAFSAFNQPFVVGAPAHKCHLPDGAEFLRPETDDPVSDHLSVVPCEMGWDYANDTYLDSLVTEIRPPPLIFHHSDGSRHLRNGQFFRQGMEFMGKSGRIFSGLMISLFFGAAMALLGVVAMFIRRWRQLTFFCNAPFAVLFCYYFFLPESPRWLVSVGRWEEAKTQLSKIAKLNGRTDVDVEELLTILKNNQNESELEEQQRSHNVTDLFRTPNLRKKTLIVTYIWVMIAIIYNGLTLNVSNLPVDDYWSFIINGAVELPGYFVVWPILQKAGRRWALASTMMICGIGCVSAMFIPEGYPWLVASTSFIGKFGVGSGFAVIYIFAGELYPTVVRAIGMGMSSMVAGSGLLLAPHIVKLGDYMKILPLLVMGLMALSAGVLAFLLPETLGEPLPMSIEDAERFGKKLKKTEAGLFTGAPERLKRESAVLLNPALPGKRRSSTYVL</sequence>
<feature type="transmembrane region" description="Helical" evidence="11">
    <location>
        <begin position="1426"/>
        <end position="1447"/>
    </location>
</feature>
<dbReference type="InterPro" id="IPR027417">
    <property type="entry name" value="P-loop_NTPase"/>
</dbReference>
<dbReference type="InterPro" id="IPR014001">
    <property type="entry name" value="Helicase_ATP-bd"/>
</dbReference>
<dbReference type="CDD" id="cd17317">
    <property type="entry name" value="MFS_SLC22"/>
    <property type="match status" value="1"/>
</dbReference>
<keyword evidence="4 11" id="KW-0812">Transmembrane</keyword>
<dbReference type="OrthoDB" id="3936150at2759"/>
<evidence type="ECO:0000256" key="10">
    <source>
        <dbReference type="ARBA" id="ARBA00049390"/>
    </source>
</evidence>
<proteinExistence type="inferred from homology"/>
<feature type="transmembrane region" description="Helical" evidence="11">
    <location>
        <begin position="1479"/>
        <end position="1503"/>
    </location>
</feature>
<organism evidence="15 16">
    <name type="scientific">Caenorhabditis auriculariae</name>
    <dbReference type="NCBI Taxonomy" id="2777116"/>
    <lineage>
        <taxon>Eukaryota</taxon>
        <taxon>Metazoa</taxon>
        <taxon>Ecdysozoa</taxon>
        <taxon>Nematoda</taxon>
        <taxon>Chromadorea</taxon>
        <taxon>Rhabditida</taxon>
        <taxon>Rhabditina</taxon>
        <taxon>Rhabditomorpha</taxon>
        <taxon>Rhabditoidea</taxon>
        <taxon>Rhabditidae</taxon>
        <taxon>Peloderinae</taxon>
        <taxon>Caenorhabditis</taxon>
    </lineage>
</organism>
<keyword evidence="7" id="KW-0391">Immunity</keyword>
<dbReference type="Pfam" id="PF00083">
    <property type="entry name" value="Sugar_tr"/>
    <property type="match status" value="1"/>
</dbReference>
<dbReference type="GO" id="GO:0005737">
    <property type="term" value="C:cytoplasm"/>
    <property type="evidence" value="ECO:0007669"/>
    <property type="project" value="TreeGrafter"/>
</dbReference>
<dbReference type="InterPro" id="IPR036259">
    <property type="entry name" value="MFS_trans_sf"/>
</dbReference>
<feature type="domain" description="RLR CTR" evidence="14">
    <location>
        <begin position="883"/>
        <end position="1017"/>
    </location>
</feature>
<protein>
    <recommendedName>
        <fullName evidence="17">RNA helicase</fullName>
    </recommendedName>
</protein>
<dbReference type="Gene3D" id="1.20.1320.30">
    <property type="match status" value="1"/>
</dbReference>
<keyword evidence="9 11" id="KW-0472">Membrane</keyword>
<comment type="similarity">
    <text evidence="2">Belongs to the helicase family. RLR subfamily.</text>
</comment>
<keyword evidence="5" id="KW-0547">Nucleotide-binding</keyword>
<dbReference type="Proteomes" id="UP000835052">
    <property type="component" value="Unassembled WGS sequence"/>
</dbReference>
<evidence type="ECO:0000256" key="4">
    <source>
        <dbReference type="ARBA" id="ARBA00022692"/>
    </source>
</evidence>
<evidence type="ECO:0000259" key="13">
    <source>
        <dbReference type="PROSITE" id="PS51194"/>
    </source>
</evidence>
<evidence type="ECO:0000256" key="8">
    <source>
        <dbReference type="ARBA" id="ARBA00022989"/>
    </source>
</evidence>
<dbReference type="GO" id="GO:0022857">
    <property type="term" value="F:transmembrane transporter activity"/>
    <property type="evidence" value="ECO:0007669"/>
    <property type="project" value="InterPro"/>
</dbReference>
<dbReference type="GO" id="GO:0045087">
    <property type="term" value="P:innate immune response"/>
    <property type="evidence" value="ECO:0007669"/>
    <property type="project" value="UniProtKB-KW"/>
</dbReference>
<dbReference type="InterPro" id="IPR005828">
    <property type="entry name" value="MFS_sugar_transport-like"/>
</dbReference>
<keyword evidence="6" id="KW-0067">ATP-binding</keyword>
<evidence type="ECO:0000259" key="12">
    <source>
        <dbReference type="PROSITE" id="PS51192"/>
    </source>
</evidence>
<evidence type="ECO:0000256" key="7">
    <source>
        <dbReference type="ARBA" id="ARBA00022859"/>
    </source>
</evidence>
<feature type="transmembrane region" description="Helical" evidence="11">
    <location>
        <begin position="1510"/>
        <end position="1530"/>
    </location>
</feature>
<dbReference type="GO" id="GO:0003676">
    <property type="term" value="F:nucleic acid binding"/>
    <property type="evidence" value="ECO:0007669"/>
    <property type="project" value="InterPro"/>
</dbReference>
<evidence type="ECO:0000256" key="5">
    <source>
        <dbReference type="ARBA" id="ARBA00022741"/>
    </source>
</evidence>
<dbReference type="InterPro" id="IPR051363">
    <property type="entry name" value="RLR_Helicase"/>
</dbReference>
<gene>
    <name evidence="15" type="ORF">CAUJ_LOCUS12959</name>
</gene>
<dbReference type="InterPro" id="IPR021673">
    <property type="entry name" value="RLR_CTR"/>
</dbReference>
<dbReference type="Gene3D" id="2.170.150.30">
    <property type="entry name" value="RIG-I-like receptor, C-terminal regulatory domain"/>
    <property type="match status" value="1"/>
</dbReference>
<evidence type="ECO:0000259" key="14">
    <source>
        <dbReference type="PROSITE" id="PS51789"/>
    </source>
</evidence>
<dbReference type="Pfam" id="PF00270">
    <property type="entry name" value="DEAD"/>
    <property type="match status" value="1"/>
</dbReference>
<keyword evidence="8 11" id="KW-1133">Transmembrane helix</keyword>
<dbReference type="PROSITE" id="PS51192">
    <property type="entry name" value="HELICASE_ATP_BIND_1"/>
    <property type="match status" value="1"/>
</dbReference>
<evidence type="ECO:0008006" key="17">
    <source>
        <dbReference type="Google" id="ProtNLM"/>
    </source>
</evidence>
<feature type="transmembrane region" description="Helical" evidence="11">
    <location>
        <begin position="1277"/>
        <end position="1301"/>
    </location>
</feature>
<feature type="domain" description="Helicase C-terminal" evidence="13">
    <location>
        <begin position="689"/>
        <end position="871"/>
    </location>
</feature>
<dbReference type="GO" id="GO:0003724">
    <property type="term" value="F:RNA helicase activity"/>
    <property type="evidence" value="ECO:0007669"/>
    <property type="project" value="UniProtKB-EC"/>
</dbReference>
<dbReference type="GO" id="GO:0016020">
    <property type="term" value="C:membrane"/>
    <property type="evidence" value="ECO:0007669"/>
    <property type="project" value="UniProtKB-SubCell"/>
</dbReference>
<feature type="transmembrane region" description="Helical" evidence="11">
    <location>
        <begin position="1397"/>
        <end position="1414"/>
    </location>
</feature>
<dbReference type="PROSITE" id="PS51789">
    <property type="entry name" value="RLR_CTR"/>
    <property type="match status" value="1"/>
</dbReference>
<feature type="transmembrane region" description="Helical" evidence="11">
    <location>
        <begin position="1542"/>
        <end position="1562"/>
    </location>
</feature>
<evidence type="ECO:0000256" key="2">
    <source>
        <dbReference type="ARBA" id="ARBA00006866"/>
    </source>
</evidence>
<name>A0A8S1HVE1_9PELO</name>
<dbReference type="SUPFAM" id="SSF52540">
    <property type="entry name" value="P-loop containing nucleoside triphosphate hydrolases"/>
    <property type="match status" value="1"/>
</dbReference>